<accession>A0A151M713</accession>
<protein>
    <submittedName>
        <fullName evidence="2">Uncharacterized protein</fullName>
    </submittedName>
</protein>
<evidence type="ECO:0000313" key="3">
    <source>
        <dbReference type="Proteomes" id="UP000050525"/>
    </source>
</evidence>
<gene>
    <name evidence="2" type="ORF">Y1Q_0010853</name>
</gene>
<organism evidence="2 3">
    <name type="scientific">Alligator mississippiensis</name>
    <name type="common">American alligator</name>
    <dbReference type="NCBI Taxonomy" id="8496"/>
    <lineage>
        <taxon>Eukaryota</taxon>
        <taxon>Metazoa</taxon>
        <taxon>Chordata</taxon>
        <taxon>Craniata</taxon>
        <taxon>Vertebrata</taxon>
        <taxon>Euteleostomi</taxon>
        <taxon>Archelosauria</taxon>
        <taxon>Archosauria</taxon>
        <taxon>Crocodylia</taxon>
        <taxon>Alligatoridae</taxon>
        <taxon>Alligatorinae</taxon>
        <taxon>Alligator</taxon>
    </lineage>
</organism>
<feature type="compositionally biased region" description="Basic and acidic residues" evidence="1">
    <location>
        <begin position="1"/>
        <end position="18"/>
    </location>
</feature>
<feature type="compositionally biased region" description="Polar residues" evidence="1">
    <location>
        <begin position="25"/>
        <end position="42"/>
    </location>
</feature>
<dbReference type="EMBL" id="AKHW03006437">
    <property type="protein sequence ID" value="KYO20323.1"/>
    <property type="molecule type" value="Genomic_DNA"/>
</dbReference>
<evidence type="ECO:0000313" key="2">
    <source>
        <dbReference type="EMBL" id="KYO20323.1"/>
    </source>
</evidence>
<dbReference type="AlphaFoldDB" id="A0A151M713"/>
<keyword evidence="3" id="KW-1185">Reference proteome</keyword>
<name>A0A151M713_ALLMI</name>
<dbReference type="Proteomes" id="UP000050525">
    <property type="component" value="Unassembled WGS sequence"/>
</dbReference>
<feature type="region of interest" description="Disordered" evidence="1">
    <location>
        <begin position="1"/>
        <end position="101"/>
    </location>
</feature>
<comment type="caution">
    <text evidence="2">The sequence shown here is derived from an EMBL/GenBank/DDBJ whole genome shotgun (WGS) entry which is preliminary data.</text>
</comment>
<evidence type="ECO:0000256" key="1">
    <source>
        <dbReference type="SAM" id="MobiDB-lite"/>
    </source>
</evidence>
<proteinExistence type="predicted"/>
<reference evidence="2 3" key="1">
    <citation type="journal article" date="2012" name="Genome Biol.">
        <title>Sequencing three crocodilian genomes to illuminate the evolution of archosaurs and amniotes.</title>
        <authorList>
            <person name="St John J.A."/>
            <person name="Braun E.L."/>
            <person name="Isberg S.R."/>
            <person name="Miles L.G."/>
            <person name="Chong A.Y."/>
            <person name="Gongora J."/>
            <person name="Dalzell P."/>
            <person name="Moran C."/>
            <person name="Bed'hom B."/>
            <person name="Abzhanov A."/>
            <person name="Burgess S.C."/>
            <person name="Cooksey A.M."/>
            <person name="Castoe T.A."/>
            <person name="Crawford N.G."/>
            <person name="Densmore L.D."/>
            <person name="Drew J.C."/>
            <person name="Edwards S.V."/>
            <person name="Faircloth B.C."/>
            <person name="Fujita M.K."/>
            <person name="Greenwold M.J."/>
            <person name="Hoffmann F.G."/>
            <person name="Howard J.M."/>
            <person name="Iguchi T."/>
            <person name="Janes D.E."/>
            <person name="Khan S.Y."/>
            <person name="Kohno S."/>
            <person name="de Koning A.J."/>
            <person name="Lance S.L."/>
            <person name="McCarthy F.M."/>
            <person name="McCormack J.E."/>
            <person name="Merchant M.E."/>
            <person name="Peterson D.G."/>
            <person name="Pollock D.D."/>
            <person name="Pourmand N."/>
            <person name="Raney B.J."/>
            <person name="Roessler K.A."/>
            <person name="Sanford J.R."/>
            <person name="Sawyer R.H."/>
            <person name="Schmidt C.J."/>
            <person name="Triplett E.W."/>
            <person name="Tuberville T.D."/>
            <person name="Venegas-Anaya M."/>
            <person name="Howard J.T."/>
            <person name="Jarvis E.D."/>
            <person name="Guillette L.J.Jr."/>
            <person name="Glenn T.C."/>
            <person name="Green R.E."/>
            <person name="Ray D.A."/>
        </authorList>
    </citation>
    <scope>NUCLEOTIDE SEQUENCE [LARGE SCALE GENOMIC DNA]</scope>
    <source>
        <strain evidence="2">KSC_2009_1</strain>
    </source>
</reference>
<feature type="compositionally biased region" description="Basic residues" evidence="1">
    <location>
        <begin position="47"/>
        <end position="56"/>
    </location>
</feature>
<sequence length="143" mass="16764">MRRWHSGDRLVQRGDSFQEGKWSSKRLSSQDCFSQSSAIPRSQQKKEGKRRRKEHHKAIEDAQNPTNWLRTYPKKKRSNTSRGLDISSHNEQKTPLHTSEVPHPLLLQMLSGCEMLLNQREEQHRNTAAVKREDRLVVGWLAR</sequence>